<proteinExistence type="predicted"/>
<accession>A0ACB0XLF4</accession>
<name>A0ACB0XLF4_MELEN</name>
<dbReference type="Proteomes" id="UP001497535">
    <property type="component" value="Unassembled WGS sequence"/>
</dbReference>
<keyword evidence="2" id="KW-1185">Reference proteome</keyword>
<organism evidence="1 2">
    <name type="scientific">Meloidogyne enterolobii</name>
    <name type="common">Root-knot nematode worm</name>
    <name type="synonym">Meloidogyne mayaguensis</name>
    <dbReference type="NCBI Taxonomy" id="390850"/>
    <lineage>
        <taxon>Eukaryota</taxon>
        <taxon>Metazoa</taxon>
        <taxon>Ecdysozoa</taxon>
        <taxon>Nematoda</taxon>
        <taxon>Chromadorea</taxon>
        <taxon>Rhabditida</taxon>
        <taxon>Tylenchina</taxon>
        <taxon>Tylenchomorpha</taxon>
        <taxon>Tylenchoidea</taxon>
        <taxon>Meloidogynidae</taxon>
        <taxon>Meloidogyninae</taxon>
        <taxon>Meloidogyne</taxon>
    </lineage>
</organism>
<comment type="caution">
    <text evidence="1">The sequence shown here is derived from an EMBL/GenBank/DDBJ whole genome shotgun (WGS) entry which is preliminary data.</text>
</comment>
<dbReference type="EMBL" id="CAVMJV010000001">
    <property type="protein sequence ID" value="CAK5007393.1"/>
    <property type="molecule type" value="Genomic_DNA"/>
</dbReference>
<reference evidence="1" key="1">
    <citation type="submission" date="2023-11" db="EMBL/GenBank/DDBJ databases">
        <authorList>
            <person name="Poullet M."/>
        </authorList>
    </citation>
    <scope>NUCLEOTIDE SEQUENCE</scope>
    <source>
        <strain evidence="1">E1834</strain>
    </source>
</reference>
<sequence length="78" mass="9012">MRKSISFPLFTSILLNFKFFKNFFKGLSASFFQFSPIVEHFLQSFTRNQGLPVLDPKTPNASETPDLTKASYLKIKLF</sequence>
<protein>
    <submittedName>
        <fullName evidence="1">Uncharacterized protein</fullName>
    </submittedName>
</protein>
<gene>
    <name evidence="1" type="ORF">MENTE1834_LOCUS763</name>
</gene>
<evidence type="ECO:0000313" key="1">
    <source>
        <dbReference type="EMBL" id="CAK5007393.1"/>
    </source>
</evidence>
<evidence type="ECO:0000313" key="2">
    <source>
        <dbReference type="Proteomes" id="UP001497535"/>
    </source>
</evidence>